<evidence type="ECO:0000256" key="1">
    <source>
        <dbReference type="ARBA" id="ARBA00010641"/>
    </source>
</evidence>
<evidence type="ECO:0000256" key="5">
    <source>
        <dbReference type="ARBA" id="ARBA00023163"/>
    </source>
</evidence>
<dbReference type="Pfam" id="PF08281">
    <property type="entry name" value="Sigma70_r4_2"/>
    <property type="match status" value="1"/>
</dbReference>
<dbReference type="InterPro" id="IPR013324">
    <property type="entry name" value="RNA_pol_sigma_r3/r4-like"/>
</dbReference>
<dbReference type="SUPFAM" id="SSF88659">
    <property type="entry name" value="Sigma3 and sigma4 domains of RNA polymerase sigma factors"/>
    <property type="match status" value="1"/>
</dbReference>
<dbReference type="NCBIfam" id="TIGR02937">
    <property type="entry name" value="sigma70-ECF"/>
    <property type="match status" value="1"/>
</dbReference>
<evidence type="ECO:0000313" key="9">
    <source>
        <dbReference type="Proteomes" id="UP000619244"/>
    </source>
</evidence>
<dbReference type="InterPro" id="IPR036388">
    <property type="entry name" value="WH-like_DNA-bd_sf"/>
</dbReference>
<dbReference type="RefSeq" id="WP_229919727.1">
    <property type="nucleotide sequence ID" value="NZ_BMVU01000056.1"/>
</dbReference>
<evidence type="ECO:0000313" key="8">
    <source>
        <dbReference type="EMBL" id="GGY05664.1"/>
    </source>
</evidence>
<evidence type="ECO:0000256" key="4">
    <source>
        <dbReference type="ARBA" id="ARBA00023125"/>
    </source>
</evidence>
<dbReference type="Gene3D" id="1.10.10.10">
    <property type="entry name" value="Winged helix-like DNA-binding domain superfamily/Winged helix DNA-binding domain"/>
    <property type="match status" value="1"/>
</dbReference>
<keyword evidence="5" id="KW-0804">Transcription</keyword>
<dbReference type="InterPro" id="IPR039425">
    <property type="entry name" value="RNA_pol_sigma-70-like"/>
</dbReference>
<dbReference type="EMBL" id="BMVU01000056">
    <property type="protein sequence ID" value="GGY05664.1"/>
    <property type="molecule type" value="Genomic_DNA"/>
</dbReference>
<protein>
    <recommendedName>
        <fullName evidence="10">RNA polymerase sigma factor</fullName>
    </recommendedName>
</protein>
<dbReference type="InterPro" id="IPR014284">
    <property type="entry name" value="RNA_pol_sigma-70_dom"/>
</dbReference>
<evidence type="ECO:0000259" key="7">
    <source>
        <dbReference type="Pfam" id="PF08281"/>
    </source>
</evidence>
<sequence length="165" mass="18712">MTTGVHDQGGNPTDTATRLLDGGWHKAEDLLQEATARAWKHFTTDDHDHDLIAIRPWLFTVVRNLVIDHHRARSIRPLEACATDCINLPVHDAVDRVLTSQTVLEALDRLTTQQRRIIVLTYHRGYSVQQAAEHLHIRPGTVKFRTHYALRALEEGLRACGVLHP</sequence>
<evidence type="ECO:0008006" key="10">
    <source>
        <dbReference type="Google" id="ProtNLM"/>
    </source>
</evidence>
<evidence type="ECO:0000256" key="2">
    <source>
        <dbReference type="ARBA" id="ARBA00023015"/>
    </source>
</evidence>
<accession>A0A918NY49</accession>
<gene>
    <name evidence="8" type="ORF">GCM10010358_68900</name>
</gene>
<feature type="domain" description="RNA polymerase sigma-70 region 2" evidence="6">
    <location>
        <begin position="18"/>
        <end position="74"/>
    </location>
</feature>
<keyword evidence="2" id="KW-0805">Transcription regulation</keyword>
<keyword evidence="3" id="KW-0731">Sigma factor</keyword>
<organism evidence="8 9">
    <name type="scientific">Streptomyces minutiscleroticus</name>
    <dbReference type="NCBI Taxonomy" id="68238"/>
    <lineage>
        <taxon>Bacteria</taxon>
        <taxon>Bacillati</taxon>
        <taxon>Actinomycetota</taxon>
        <taxon>Actinomycetes</taxon>
        <taxon>Kitasatosporales</taxon>
        <taxon>Streptomycetaceae</taxon>
        <taxon>Streptomyces</taxon>
    </lineage>
</organism>
<dbReference type="PANTHER" id="PTHR43133:SF52">
    <property type="entry name" value="ECF RNA POLYMERASE SIGMA FACTOR SIGL"/>
    <property type="match status" value="1"/>
</dbReference>
<dbReference type="Proteomes" id="UP000619244">
    <property type="component" value="Unassembled WGS sequence"/>
</dbReference>
<dbReference type="PANTHER" id="PTHR43133">
    <property type="entry name" value="RNA POLYMERASE ECF-TYPE SIGMA FACTO"/>
    <property type="match status" value="1"/>
</dbReference>
<dbReference type="GO" id="GO:0006352">
    <property type="term" value="P:DNA-templated transcription initiation"/>
    <property type="evidence" value="ECO:0007669"/>
    <property type="project" value="InterPro"/>
</dbReference>
<name>A0A918NY49_9ACTN</name>
<dbReference type="AlphaFoldDB" id="A0A918NY49"/>
<dbReference type="InterPro" id="IPR007627">
    <property type="entry name" value="RNA_pol_sigma70_r2"/>
</dbReference>
<dbReference type="GO" id="GO:0003677">
    <property type="term" value="F:DNA binding"/>
    <property type="evidence" value="ECO:0007669"/>
    <property type="project" value="UniProtKB-KW"/>
</dbReference>
<dbReference type="CDD" id="cd06171">
    <property type="entry name" value="Sigma70_r4"/>
    <property type="match status" value="1"/>
</dbReference>
<comment type="caution">
    <text evidence="8">The sequence shown here is derived from an EMBL/GenBank/DDBJ whole genome shotgun (WGS) entry which is preliminary data.</text>
</comment>
<proteinExistence type="inferred from homology"/>
<evidence type="ECO:0000259" key="6">
    <source>
        <dbReference type="Pfam" id="PF04542"/>
    </source>
</evidence>
<dbReference type="GO" id="GO:0016987">
    <property type="term" value="F:sigma factor activity"/>
    <property type="evidence" value="ECO:0007669"/>
    <property type="project" value="UniProtKB-KW"/>
</dbReference>
<dbReference type="InterPro" id="IPR013249">
    <property type="entry name" value="RNA_pol_sigma70_r4_t2"/>
</dbReference>
<keyword evidence="9" id="KW-1185">Reference proteome</keyword>
<reference evidence="8" key="1">
    <citation type="journal article" date="2014" name="Int. J. Syst. Evol. Microbiol.">
        <title>Complete genome sequence of Corynebacterium casei LMG S-19264T (=DSM 44701T), isolated from a smear-ripened cheese.</title>
        <authorList>
            <consortium name="US DOE Joint Genome Institute (JGI-PGF)"/>
            <person name="Walter F."/>
            <person name="Albersmeier A."/>
            <person name="Kalinowski J."/>
            <person name="Ruckert C."/>
        </authorList>
    </citation>
    <scope>NUCLEOTIDE SEQUENCE</scope>
    <source>
        <strain evidence="8">JCM 4790</strain>
    </source>
</reference>
<dbReference type="InterPro" id="IPR013325">
    <property type="entry name" value="RNA_pol_sigma_r2"/>
</dbReference>
<evidence type="ECO:0000256" key="3">
    <source>
        <dbReference type="ARBA" id="ARBA00023082"/>
    </source>
</evidence>
<feature type="domain" description="RNA polymerase sigma factor 70 region 4 type 2" evidence="7">
    <location>
        <begin position="102"/>
        <end position="153"/>
    </location>
</feature>
<dbReference type="Pfam" id="PF04542">
    <property type="entry name" value="Sigma70_r2"/>
    <property type="match status" value="1"/>
</dbReference>
<keyword evidence="4" id="KW-0238">DNA-binding</keyword>
<dbReference type="Gene3D" id="1.10.1740.10">
    <property type="match status" value="1"/>
</dbReference>
<comment type="similarity">
    <text evidence="1">Belongs to the sigma-70 factor family. ECF subfamily.</text>
</comment>
<reference evidence="8" key="2">
    <citation type="submission" date="2020-09" db="EMBL/GenBank/DDBJ databases">
        <authorList>
            <person name="Sun Q."/>
            <person name="Ohkuma M."/>
        </authorList>
    </citation>
    <scope>NUCLEOTIDE SEQUENCE</scope>
    <source>
        <strain evidence="8">JCM 4790</strain>
    </source>
</reference>
<dbReference type="SUPFAM" id="SSF88946">
    <property type="entry name" value="Sigma2 domain of RNA polymerase sigma factors"/>
    <property type="match status" value="1"/>
</dbReference>